<name>A0ACC5A0N1_9BACL</name>
<accession>A0ACC5A0N1</accession>
<evidence type="ECO:0000313" key="2">
    <source>
        <dbReference type="Proteomes" id="UP000074866"/>
    </source>
</evidence>
<gene>
    <name evidence="1" type="ORF">NS115_01065</name>
</gene>
<dbReference type="EMBL" id="LDRX01000006">
    <property type="protein sequence ID" value="KTS85100.1"/>
    <property type="molecule type" value="Genomic_DNA"/>
</dbReference>
<proteinExistence type="predicted"/>
<dbReference type="Proteomes" id="UP000074866">
    <property type="component" value="Unassembled WGS sequence"/>
</dbReference>
<organism evidence="1 2">
    <name type="scientific">Paenibacillus jamilae</name>
    <dbReference type="NCBI Taxonomy" id="114136"/>
    <lineage>
        <taxon>Bacteria</taxon>
        <taxon>Bacillati</taxon>
        <taxon>Bacillota</taxon>
        <taxon>Bacilli</taxon>
        <taxon>Bacillales</taxon>
        <taxon>Paenibacillaceae</taxon>
        <taxon>Paenibacillus</taxon>
    </lineage>
</organism>
<keyword evidence="2" id="KW-1185">Reference proteome</keyword>
<reference evidence="1 2" key="1">
    <citation type="journal article" date="2016" name="Front. Microbiol.">
        <title>Genomic Resource of Rice Seed Associated Bacteria.</title>
        <authorList>
            <person name="Midha S."/>
            <person name="Bansal K."/>
            <person name="Sharma S."/>
            <person name="Kumar N."/>
            <person name="Patil P.P."/>
            <person name="Chaudhry V."/>
            <person name="Patil P.B."/>
        </authorList>
    </citation>
    <scope>NUCLEOTIDE SEQUENCE [LARGE SCALE GENOMIC DNA]</scope>
    <source>
        <strain evidence="1 2">NS115</strain>
    </source>
</reference>
<comment type="caution">
    <text evidence="1">The sequence shown here is derived from an EMBL/GenBank/DDBJ whole genome shotgun (WGS) entry which is preliminary data.</text>
</comment>
<evidence type="ECO:0000313" key="1">
    <source>
        <dbReference type="EMBL" id="KTS85100.1"/>
    </source>
</evidence>
<sequence>MDGAILELAKTDVREAMRKELQMNQLFVENSVVYRNTPRLFKIQVFTAMARNEVLRHFLNLETSMQTPNSLKPDLPMSEAYHHLMNKIGATSYAHHVKVKAEHQLFLDYTHADYKRKRHFLDEVLPEQPKLSKIWGAFLNGLGVAFSIIYDYRGIPLLVGFGLLIYFNHSPSYTPSHSGFSKGGHSSLGNGPTFEVNESTNIGNPDEKSVSDTPQVIDDSSQTGFGNEGDSGHDSPSPVNESQKINNDGSEKIASSDMVSNETELTASSEKSMVIEENTNFFTLGSPKEKVIDVMGTSTSIIGNSWGYGESNVVLDSNDHVIGWNNINHNLKVSMGPKKKGAAPFTIGSSIQDVIDAMGTPTSIIGDSWGYDYSSVQLNSSSEEVIGWSNISENLNVFMGPRIKTAAPFTKGSSKQQVLHAMGTPTSVIRDWWGYGFSTVQFDLNGEVTSWSNMDNNLKVTMNSK</sequence>
<protein>
    <submittedName>
        <fullName evidence="1">Uncharacterized protein</fullName>
    </submittedName>
</protein>